<gene>
    <name evidence="7" type="ORF">MNOR_LOCUS4574</name>
</gene>
<feature type="domain" description="Neurotransmitter-gated ion-channel ligand-binding" evidence="6">
    <location>
        <begin position="12"/>
        <end position="222"/>
    </location>
</feature>
<dbReference type="GO" id="GO:0005230">
    <property type="term" value="F:extracellular ligand-gated monoatomic ion channel activity"/>
    <property type="evidence" value="ECO:0007669"/>
    <property type="project" value="InterPro"/>
</dbReference>
<dbReference type="AlphaFoldDB" id="A0AAV2PVM3"/>
<feature type="non-terminal residue" evidence="7">
    <location>
        <position position="1"/>
    </location>
</feature>
<dbReference type="GO" id="GO:0004888">
    <property type="term" value="F:transmembrane signaling receptor activity"/>
    <property type="evidence" value="ECO:0007669"/>
    <property type="project" value="InterPro"/>
</dbReference>
<dbReference type="Pfam" id="PF02931">
    <property type="entry name" value="Neur_chan_LBD"/>
    <property type="match status" value="1"/>
</dbReference>
<name>A0AAV2PVM3_MEGNR</name>
<organism evidence="7 8">
    <name type="scientific">Meganyctiphanes norvegica</name>
    <name type="common">Northern krill</name>
    <name type="synonym">Thysanopoda norvegica</name>
    <dbReference type="NCBI Taxonomy" id="48144"/>
    <lineage>
        <taxon>Eukaryota</taxon>
        <taxon>Metazoa</taxon>
        <taxon>Ecdysozoa</taxon>
        <taxon>Arthropoda</taxon>
        <taxon>Crustacea</taxon>
        <taxon>Multicrustacea</taxon>
        <taxon>Malacostraca</taxon>
        <taxon>Eumalacostraca</taxon>
        <taxon>Eucarida</taxon>
        <taxon>Euphausiacea</taxon>
        <taxon>Euphausiidae</taxon>
        <taxon>Meganyctiphanes</taxon>
    </lineage>
</organism>
<reference evidence="7 8" key="1">
    <citation type="submission" date="2024-05" db="EMBL/GenBank/DDBJ databases">
        <authorList>
            <person name="Wallberg A."/>
        </authorList>
    </citation>
    <scope>NUCLEOTIDE SEQUENCE [LARGE SCALE GENOMIC DNA]</scope>
</reference>
<protein>
    <recommendedName>
        <fullName evidence="6">Neurotransmitter-gated ion-channel ligand-binding domain-containing protein</fullName>
    </recommendedName>
</protein>
<feature type="transmembrane region" description="Helical" evidence="5">
    <location>
        <begin position="285"/>
        <end position="308"/>
    </location>
</feature>
<dbReference type="Gene3D" id="1.20.58.390">
    <property type="entry name" value="Neurotransmitter-gated ion-channel transmembrane domain"/>
    <property type="match status" value="1"/>
</dbReference>
<feature type="transmembrane region" description="Helical" evidence="5">
    <location>
        <begin position="255"/>
        <end position="279"/>
    </location>
</feature>
<dbReference type="GO" id="GO:0016020">
    <property type="term" value="C:membrane"/>
    <property type="evidence" value="ECO:0007669"/>
    <property type="project" value="UniProtKB-SubCell"/>
</dbReference>
<evidence type="ECO:0000256" key="5">
    <source>
        <dbReference type="SAM" id="Phobius"/>
    </source>
</evidence>
<feature type="transmembrane region" description="Helical" evidence="5">
    <location>
        <begin position="389"/>
        <end position="408"/>
    </location>
</feature>
<dbReference type="InterPro" id="IPR036719">
    <property type="entry name" value="Neuro-gated_channel_TM_sf"/>
</dbReference>
<dbReference type="PANTHER" id="PTHR18945">
    <property type="entry name" value="NEUROTRANSMITTER GATED ION CHANNEL"/>
    <property type="match status" value="1"/>
</dbReference>
<keyword evidence="8" id="KW-1185">Reference proteome</keyword>
<dbReference type="PRINTS" id="PR00252">
    <property type="entry name" value="NRIONCHANNEL"/>
</dbReference>
<keyword evidence="4 5" id="KW-0472">Membrane</keyword>
<feature type="transmembrane region" description="Helical" evidence="5">
    <location>
        <begin position="228"/>
        <end position="248"/>
    </location>
</feature>
<evidence type="ECO:0000259" key="6">
    <source>
        <dbReference type="Pfam" id="PF02931"/>
    </source>
</evidence>
<comment type="caution">
    <text evidence="7">The sequence shown here is derived from an EMBL/GenBank/DDBJ whole genome shotgun (WGS) entry which is preliminary data.</text>
</comment>
<evidence type="ECO:0000256" key="2">
    <source>
        <dbReference type="ARBA" id="ARBA00022692"/>
    </source>
</evidence>
<sequence>GGTSLDYTKKETALRKMLFTDYDKNARPSEQTNITITGVEVLKWDMMVESHTFKLDVWFKSQWTDPRLAWEGKGYDDLSQLSVPQDMVWKPDFSVYNGVDLLSIGKHAGDAVNVILYPSGLVMFIPPAELVGICTADVTYFPHDVHDCAFKIGSWIHHGYHLHIETTANSLEFEKEWTGACESGCLKEWEMLDHSMKAESSYYECCPEPYMNLRINVKIQRQAPALTYSIKIPAIGLSLLCLALFLLPPGAGEKIILGGLLLLCDLLFLDQVMTTINFAPTHTPLLVRLVGEQMTLLVISVLLSAWVIRVARGPHASALPTFIKNPLLSISPLLGLSNYKNQAIKRMVNNGKESEVEIGESNTLTPIYKNDAGTTQADWMLFAATIDRLMFITYLVVIIISLLAFSSVL</sequence>
<dbReference type="SUPFAM" id="SSF63712">
    <property type="entry name" value="Nicotinic receptor ligand binding domain-like"/>
    <property type="match status" value="1"/>
</dbReference>
<accession>A0AAV2PVM3</accession>
<comment type="subcellular location">
    <subcellularLocation>
        <location evidence="1">Membrane</location>
        <topology evidence="1">Multi-pass membrane protein</topology>
    </subcellularLocation>
</comment>
<dbReference type="Proteomes" id="UP001497623">
    <property type="component" value="Unassembled WGS sequence"/>
</dbReference>
<dbReference type="InterPro" id="IPR006201">
    <property type="entry name" value="Neur_channel"/>
</dbReference>
<feature type="non-terminal residue" evidence="7">
    <location>
        <position position="409"/>
    </location>
</feature>
<dbReference type="InterPro" id="IPR036734">
    <property type="entry name" value="Neur_chan_lig-bd_sf"/>
</dbReference>
<dbReference type="InterPro" id="IPR038050">
    <property type="entry name" value="Neuro_actylchol_rec"/>
</dbReference>
<evidence type="ECO:0000256" key="4">
    <source>
        <dbReference type="ARBA" id="ARBA00023136"/>
    </source>
</evidence>
<evidence type="ECO:0000313" key="8">
    <source>
        <dbReference type="Proteomes" id="UP001497623"/>
    </source>
</evidence>
<dbReference type="InterPro" id="IPR006202">
    <property type="entry name" value="Neur_chan_lig-bd"/>
</dbReference>
<proteinExistence type="predicted"/>
<evidence type="ECO:0000256" key="1">
    <source>
        <dbReference type="ARBA" id="ARBA00004141"/>
    </source>
</evidence>
<evidence type="ECO:0000313" key="7">
    <source>
        <dbReference type="EMBL" id="CAL4065116.1"/>
    </source>
</evidence>
<keyword evidence="2 5" id="KW-0812">Transmembrane</keyword>
<dbReference type="EMBL" id="CAXKWB010001682">
    <property type="protein sequence ID" value="CAL4065116.1"/>
    <property type="molecule type" value="Genomic_DNA"/>
</dbReference>
<dbReference type="SUPFAM" id="SSF90112">
    <property type="entry name" value="Neurotransmitter-gated ion-channel transmembrane pore"/>
    <property type="match status" value="1"/>
</dbReference>
<dbReference type="FunFam" id="2.70.170.10:FF:000028">
    <property type="entry name" value="AcetylCholine Receptor"/>
    <property type="match status" value="1"/>
</dbReference>
<keyword evidence="3 5" id="KW-1133">Transmembrane helix</keyword>
<evidence type="ECO:0000256" key="3">
    <source>
        <dbReference type="ARBA" id="ARBA00022989"/>
    </source>
</evidence>
<dbReference type="Gene3D" id="2.70.170.10">
    <property type="entry name" value="Neurotransmitter-gated ion-channel ligand-binding domain"/>
    <property type="match status" value="1"/>
</dbReference>